<dbReference type="EMBL" id="BAVB01000423">
    <property type="protein sequence ID" value="GAE53309.1"/>
    <property type="molecule type" value="Genomic_DNA"/>
</dbReference>
<protein>
    <submittedName>
        <fullName evidence="1">Uncharacterized protein</fullName>
    </submittedName>
</protein>
<gene>
    <name evidence="1" type="ORF">XPU_4841</name>
</gene>
<evidence type="ECO:0000313" key="1">
    <source>
        <dbReference type="EMBL" id="GAE53309.1"/>
    </source>
</evidence>
<reference evidence="1 2" key="1">
    <citation type="submission" date="2014-01" db="EMBL/GenBank/DDBJ databases">
        <title>Genome sequence and analysis of Xanthomonas arboricola pv. pruni.</title>
        <authorList>
            <person name="Fujikawa T."/>
            <person name="Nakazono-Nagaoka E."/>
        </authorList>
    </citation>
    <scope>NUCLEOTIDE SEQUENCE [LARGE SCALE GENOMIC DNA]</scope>
    <source>
        <strain evidence="2">MAFF 311562</strain>
    </source>
</reference>
<dbReference type="AlphaFoldDB" id="W4SBJ9"/>
<accession>W4SBJ9</accession>
<proteinExistence type="predicted"/>
<name>W4SBJ9_9XANT</name>
<comment type="caution">
    <text evidence="1">The sequence shown here is derived from an EMBL/GenBank/DDBJ whole genome shotgun (WGS) entry which is preliminary data.</text>
</comment>
<sequence length="77" mass="8886">MLRCRRQAANPPRGIWPWFKPNEAAFIPSPGLHATVVRGNKQPRCRVWHLYIDTRNAPILSGRFAIRQRLADAPHHP</sequence>
<dbReference type="Proteomes" id="UP000019143">
    <property type="component" value="Unassembled WGS sequence"/>
</dbReference>
<evidence type="ECO:0000313" key="2">
    <source>
        <dbReference type="Proteomes" id="UP000019143"/>
    </source>
</evidence>
<organism evidence="1 2">
    <name type="scientific">Xanthomonas arboricola pv. pruni str. MAFF 311562</name>
    <dbReference type="NCBI Taxonomy" id="1414836"/>
    <lineage>
        <taxon>Bacteria</taxon>
        <taxon>Pseudomonadati</taxon>
        <taxon>Pseudomonadota</taxon>
        <taxon>Gammaproteobacteria</taxon>
        <taxon>Lysobacterales</taxon>
        <taxon>Lysobacteraceae</taxon>
        <taxon>Xanthomonas</taxon>
    </lineage>
</organism>